<gene>
    <name evidence="3" type="ORF">HINF_LOCUS15345</name>
</gene>
<dbReference type="InterPro" id="IPR029044">
    <property type="entry name" value="Nucleotide-diphossugar_trans"/>
</dbReference>
<evidence type="ECO:0000313" key="3">
    <source>
        <dbReference type="EMBL" id="CAL5997645.1"/>
    </source>
</evidence>
<dbReference type="SUPFAM" id="SSF53448">
    <property type="entry name" value="Nucleotide-diphospho-sugar transferases"/>
    <property type="match status" value="1"/>
</dbReference>
<dbReference type="PANTHER" id="PTHR22916:SF64">
    <property type="entry name" value="TRANSFERASE, PUTATIVE-RELATED"/>
    <property type="match status" value="1"/>
</dbReference>
<dbReference type="InterPro" id="IPR001173">
    <property type="entry name" value="Glyco_trans_2-like"/>
</dbReference>
<dbReference type="CDD" id="cd00761">
    <property type="entry name" value="Glyco_tranf_GTA_type"/>
    <property type="match status" value="1"/>
</dbReference>
<protein>
    <submittedName>
        <fullName evidence="3">Glycosyl_transferase family 2 protein</fullName>
    </submittedName>
</protein>
<organism evidence="3 4">
    <name type="scientific">Hexamita inflata</name>
    <dbReference type="NCBI Taxonomy" id="28002"/>
    <lineage>
        <taxon>Eukaryota</taxon>
        <taxon>Metamonada</taxon>
        <taxon>Diplomonadida</taxon>
        <taxon>Hexamitidae</taxon>
        <taxon>Hexamitinae</taxon>
        <taxon>Hexamita</taxon>
    </lineage>
</organism>
<comment type="function">
    <text evidence="1">Dolichyl-phosphate beta-glucosyltransferase involved in the glycosylation of glycoproteins through the synthesis of dolichyl beta-D-glucosyl phosphate which serves as a sugar donor for transfer of three glucose residues to the Man-9-GlcNAc-2-PP-dolichol precursor to N-glycans.</text>
</comment>
<keyword evidence="4" id="KW-1185">Reference proteome</keyword>
<dbReference type="Proteomes" id="UP001642409">
    <property type="component" value="Unassembled WGS sequence"/>
</dbReference>
<accession>A0ABP1HMC2</accession>
<reference evidence="3 4" key="1">
    <citation type="submission" date="2024-07" db="EMBL/GenBank/DDBJ databases">
        <authorList>
            <person name="Akdeniz Z."/>
        </authorList>
    </citation>
    <scope>NUCLEOTIDE SEQUENCE [LARGE SCALE GENOMIC DNA]</scope>
</reference>
<dbReference type="Pfam" id="PF00535">
    <property type="entry name" value="Glycos_transf_2"/>
    <property type="match status" value="1"/>
</dbReference>
<feature type="domain" description="Glycosyltransferase 2-like" evidence="2">
    <location>
        <begin position="13"/>
        <end position="135"/>
    </location>
</feature>
<proteinExistence type="predicted"/>
<sequence>MLFLGILAQPQVSVIIPLYNHYQHINNSIQSILSQSYSNFNIIVVDDASTDGSSVIVQKLSADPRITFIQHKTNMGPFQARLTALSRTNATYVLFVDADDLLNNPNIIQLSVFQAEKYKADCVQFSELVSNLEWTKPYDWGNPPAYGPQKRHFMLQKWAELGVGTALHGKLMKTSVLKEAVQFLSEKVNGVEEKKIYYAEDLLIMIAFHFVSDVYVGIKDVGYLYFDRVESSTEKSLKMYQGALKRAEDTAYVVKQLMNLGMKQYNKQFKEQIYRIFLNAIKKIDIKLLISQKTAICSTYLDTMIIGNKLSQSIIEDCCSCVKKKYTGVFDKQEV</sequence>
<dbReference type="PANTHER" id="PTHR22916">
    <property type="entry name" value="GLYCOSYLTRANSFERASE"/>
    <property type="match status" value="1"/>
</dbReference>
<evidence type="ECO:0000313" key="4">
    <source>
        <dbReference type="Proteomes" id="UP001642409"/>
    </source>
</evidence>
<name>A0ABP1HMC2_9EUKA</name>
<evidence type="ECO:0000259" key="2">
    <source>
        <dbReference type="Pfam" id="PF00535"/>
    </source>
</evidence>
<evidence type="ECO:0000256" key="1">
    <source>
        <dbReference type="ARBA" id="ARBA00003301"/>
    </source>
</evidence>
<dbReference type="Gene3D" id="3.90.550.10">
    <property type="entry name" value="Spore Coat Polysaccharide Biosynthesis Protein SpsA, Chain A"/>
    <property type="match status" value="1"/>
</dbReference>
<comment type="caution">
    <text evidence="3">The sequence shown here is derived from an EMBL/GenBank/DDBJ whole genome shotgun (WGS) entry which is preliminary data.</text>
</comment>
<dbReference type="EMBL" id="CAXDID020000037">
    <property type="protein sequence ID" value="CAL5997645.1"/>
    <property type="molecule type" value="Genomic_DNA"/>
</dbReference>